<evidence type="ECO:0000313" key="2">
    <source>
        <dbReference type="EMBL" id="CAD9857720.1"/>
    </source>
</evidence>
<proteinExistence type="predicted"/>
<protein>
    <submittedName>
        <fullName evidence="2">Uncharacterized protein</fullName>
    </submittedName>
</protein>
<reference evidence="2" key="1">
    <citation type="submission" date="2021-01" db="EMBL/GenBank/DDBJ databases">
        <authorList>
            <person name="Corre E."/>
            <person name="Pelletier E."/>
            <person name="Niang G."/>
            <person name="Scheremetjew M."/>
            <person name="Finn R."/>
            <person name="Kale V."/>
            <person name="Holt S."/>
            <person name="Cochrane G."/>
            <person name="Meng A."/>
            <person name="Brown T."/>
            <person name="Cohen L."/>
        </authorList>
    </citation>
    <scope>NUCLEOTIDE SEQUENCE</scope>
    <source>
        <strain evidence="2">CCMP1661</strain>
    </source>
</reference>
<feature type="compositionally biased region" description="Polar residues" evidence="1">
    <location>
        <begin position="79"/>
        <end position="90"/>
    </location>
</feature>
<accession>A0A7S2US77</accession>
<organism evidence="2">
    <name type="scientific">Fibrocapsa japonica</name>
    <dbReference type="NCBI Taxonomy" id="94617"/>
    <lineage>
        <taxon>Eukaryota</taxon>
        <taxon>Sar</taxon>
        <taxon>Stramenopiles</taxon>
        <taxon>Ochrophyta</taxon>
        <taxon>Raphidophyceae</taxon>
        <taxon>Chattonellales</taxon>
        <taxon>Chattonellaceae</taxon>
        <taxon>Fibrocapsa</taxon>
    </lineage>
</organism>
<feature type="region of interest" description="Disordered" evidence="1">
    <location>
        <begin position="1"/>
        <end position="90"/>
    </location>
</feature>
<evidence type="ECO:0000256" key="1">
    <source>
        <dbReference type="SAM" id="MobiDB-lite"/>
    </source>
</evidence>
<name>A0A7S2US77_9STRA</name>
<dbReference type="AlphaFoldDB" id="A0A7S2US77"/>
<feature type="compositionally biased region" description="Polar residues" evidence="1">
    <location>
        <begin position="9"/>
        <end position="19"/>
    </location>
</feature>
<sequence>MKTDCNPKLRNQVNNSTRGHPTLTCCPRWLPCGRPTYQAQPKKTKVQREESNPLSHQSTNLSQTNHPQVQPSHKPAIQSPINSQPTNQKVQVQSPIHIVLLGLQAHYTAPRSQAPKHSSQQGRILPPTKTKTHPETCV</sequence>
<dbReference type="EMBL" id="HBHR01000727">
    <property type="protein sequence ID" value="CAD9857720.1"/>
    <property type="molecule type" value="Transcribed_RNA"/>
</dbReference>
<gene>
    <name evidence="2" type="ORF">FJAP1339_LOCUS219</name>
</gene>
<feature type="compositionally biased region" description="Polar residues" evidence="1">
    <location>
        <begin position="52"/>
        <end position="71"/>
    </location>
</feature>
<feature type="region of interest" description="Disordered" evidence="1">
    <location>
        <begin position="109"/>
        <end position="138"/>
    </location>
</feature>